<keyword evidence="5" id="KW-1185">Reference proteome</keyword>
<protein>
    <submittedName>
        <fullName evidence="4">TolC family protein</fullName>
    </submittedName>
</protein>
<dbReference type="PANTHER" id="PTHR30203">
    <property type="entry name" value="OUTER MEMBRANE CATION EFFLUX PROTEIN"/>
    <property type="match status" value="1"/>
</dbReference>
<keyword evidence="3" id="KW-0732">Signal</keyword>
<dbReference type="Gene3D" id="1.20.1600.10">
    <property type="entry name" value="Outer membrane efflux proteins (OEP)"/>
    <property type="match status" value="1"/>
</dbReference>
<evidence type="ECO:0000313" key="4">
    <source>
        <dbReference type="EMBL" id="MBR7745162.1"/>
    </source>
</evidence>
<keyword evidence="2" id="KW-0175">Coiled coil</keyword>
<evidence type="ECO:0000256" key="2">
    <source>
        <dbReference type="SAM" id="Coils"/>
    </source>
</evidence>
<evidence type="ECO:0000256" key="3">
    <source>
        <dbReference type="SAM" id="SignalP"/>
    </source>
</evidence>
<proteinExistence type="inferred from homology"/>
<name>A0A941I1G2_9BURK</name>
<dbReference type="Pfam" id="PF02321">
    <property type="entry name" value="OEP"/>
    <property type="match status" value="2"/>
</dbReference>
<dbReference type="EMBL" id="JAGSPM010000001">
    <property type="protein sequence ID" value="MBR7745162.1"/>
    <property type="molecule type" value="Genomic_DNA"/>
</dbReference>
<organism evidence="4 5">
    <name type="scientific">Undibacterium baiyunense</name>
    <dbReference type="NCBI Taxonomy" id="2828731"/>
    <lineage>
        <taxon>Bacteria</taxon>
        <taxon>Pseudomonadati</taxon>
        <taxon>Pseudomonadota</taxon>
        <taxon>Betaproteobacteria</taxon>
        <taxon>Burkholderiales</taxon>
        <taxon>Oxalobacteraceae</taxon>
        <taxon>Undibacterium</taxon>
    </lineage>
</organism>
<comment type="caution">
    <text evidence="4">The sequence shown here is derived from an EMBL/GenBank/DDBJ whole genome shotgun (WGS) entry which is preliminary data.</text>
</comment>
<dbReference type="AlphaFoldDB" id="A0A941I1G2"/>
<gene>
    <name evidence="4" type="ORF">KDM92_01100</name>
</gene>
<dbReference type="SUPFAM" id="SSF56954">
    <property type="entry name" value="Outer membrane efflux proteins (OEP)"/>
    <property type="match status" value="1"/>
</dbReference>
<accession>A0A941I1G2</accession>
<comment type="similarity">
    <text evidence="1">Belongs to the outer membrane factor (OMF) (TC 1.B.17) family.</text>
</comment>
<feature type="coiled-coil region" evidence="2">
    <location>
        <begin position="334"/>
        <end position="361"/>
    </location>
</feature>
<evidence type="ECO:0000256" key="1">
    <source>
        <dbReference type="ARBA" id="ARBA00007613"/>
    </source>
</evidence>
<dbReference type="GO" id="GO:0015562">
    <property type="term" value="F:efflux transmembrane transporter activity"/>
    <property type="evidence" value="ECO:0007669"/>
    <property type="project" value="InterPro"/>
</dbReference>
<dbReference type="Proteomes" id="UP000680158">
    <property type="component" value="Unassembled WGS sequence"/>
</dbReference>
<reference evidence="4 5" key="1">
    <citation type="submission" date="2021-04" db="EMBL/GenBank/DDBJ databases">
        <title>novel species isolated from subtropical streams in China.</title>
        <authorList>
            <person name="Lu H."/>
        </authorList>
    </citation>
    <scope>NUCLEOTIDE SEQUENCE [LARGE SCALE GENOMIC DNA]</scope>
    <source>
        <strain evidence="4 5">BYS107W</strain>
    </source>
</reference>
<sequence length="451" mass="50142">MQKLLLPPTLSWLAVVLLTSSPAYLVAQTLQTITNIKDQASTQMLVARQPTNQDPNNDVNSRLSLREAIRLAQQYHPDIAAAKREIAATEASLRQAGLLRNPELVAMMEDARTENRSTTWQLNQAIELGGKRRARLSVAESGLNMAKIEFAMMVNEIRVTVTTRFNEVLIAQERQRLALTSLELTQRAYSAAKKQVTVGKVAPLEESKARVAQSSAQLELAKSESELVIARQRLHSMIGNKAPSSIELVGRFDTLPVVPDSLDVEKQMMQSPQIIKAKIEVEKRAAMADVERSKQIPDITLSLGAKREQLTGRQQPMIGVSIPISLFDRNQGNVQETISRLDKAKDELQSTQIRVRNELMQAIQRLRFAIDEAQLSKADVLPNAQNAFDLALKGFEFGKFGFLDVLDAQRSLLAAKAQYLRSCGDAHLAAADIQRLLNDQAFEFYPATDSF</sequence>
<evidence type="ECO:0000313" key="5">
    <source>
        <dbReference type="Proteomes" id="UP000680158"/>
    </source>
</evidence>
<feature type="signal peptide" evidence="3">
    <location>
        <begin position="1"/>
        <end position="27"/>
    </location>
</feature>
<dbReference type="InterPro" id="IPR010131">
    <property type="entry name" value="MdtP/NodT-like"/>
</dbReference>
<dbReference type="PANTHER" id="PTHR30203:SF24">
    <property type="entry name" value="BLR4935 PROTEIN"/>
    <property type="match status" value="1"/>
</dbReference>
<feature type="chain" id="PRO_5037368940" evidence="3">
    <location>
        <begin position="28"/>
        <end position="451"/>
    </location>
</feature>
<dbReference type="InterPro" id="IPR003423">
    <property type="entry name" value="OMP_efflux"/>
</dbReference>